<dbReference type="AlphaFoldDB" id="A0A9P0QS66"/>
<sequence length="311" mass="35076">MSLIILSHPSTFVSYVVAYTILNFYKNSIRQLQIVIVEHQQHQLKNNINHDLSPWCGLTTLNNNHFLNKQFMDVLASHIIFGSACSIPLLSIRNSPTPAMNFNVMEKPQQKTLEVVIADLQPQFQARTQTNVVGFLYHPILLMNDIRGRMLGSGKVIFTSPLHGEVDGIVQQFRNNNAVDEVVVLDFFQNQDTLQSSVASHFLVYSNLFNIQYQGTSSLAHQQPRVRHPATALWLPSFKAITNSNGEHLLSYETNHNSSRTTTISIQTNSYNPIREEIVAHLDLLMALGTGDFVLQVINQVLQGRRISSVL</sequence>
<reference evidence="1" key="1">
    <citation type="submission" date="2022-03" db="EMBL/GenBank/DDBJ databases">
        <authorList>
            <person name="Legras J.-L."/>
            <person name="Devillers H."/>
            <person name="Grondin C."/>
        </authorList>
    </citation>
    <scope>NUCLEOTIDE SEQUENCE</scope>
    <source>
        <strain evidence="1">CLIB 1423</strain>
    </source>
</reference>
<dbReference type="Proteomes" id="UP000837801">
    <property type="component" value="Unassembled WGS sequence"/>
</dbReference>
<proteinExistence type="predicted"/>
<protein>
    <submittedName>
        <fullName evidence="1">Uncharacterized protein</fullName>
    </submittedName>
</protein>
<evidence type="ECO:0000313" key="1">
    <source>
        <dbReference type="EMBL" id="CAH2353948.1"/>
    </source>
</evidence>
<organism evidence="1 2">
    <name type="scientific">[Candida] railenensis</name>
    <dbReference type="NCBI Taxonomy" id="45579"/>
    <lineage>
        <taxon>Eukaryota</taxon>
        <taxon>Fungi</taxon>
        <taxon>Dikarya</taxon>
        <taxon>Ascomycota</taxon>
        <taxon>Saccharomycotina</taxon>
        <taxon>Pichiomycetes</taxon>
        <taxon>Debaryomycetaceae</taxon>
        <taxon>Kurtzmaniella</taxon>
    </lineage>
</organism>
<name>A0A9P0QS66_9ASCO</name>
<comment type="caution">
    <text evidence="1">The sequence shown here is derived from an EMBL/GenBank/DDBJ whole genome shotgun (WGS) entry which is preliminary data.</text>
</comment>
<dbReference type="EMBL" id="CAKXYY010000013">
    <property type="protein sequence ID" value="CAH2353948.1"/>
    <property type="molecule type" value="Genomic_DNA"/>
</dbReference>
<dbReference type="OrthoDB" id="4026591at2759"/>
<keyword evidence="2" id="KW-1185">Reference proteome</keyword>
<evidence type="ECO:0000313" key="2">
    <source>
        <dbReference type="Proteomes" id="UP000837801"/>
    </source>
</evidence>
<accession>A0A9P0QS66</accession>
<gene>
    <name evidence="1" type="ORF">CLIB1423_13S02520</name>
</gene>